<gene>
    <name evidence="2" type="ORF">KSP39_PZI016007</name>
</gene>
<dbReference type="Gene3D" id="3.40.50.1010">
    <property type="entry name" value="5'-nuclease"/>
    <property type="match status" value="1"/>
</dbReference>
<dbReference type="InterPro" id="IPR002716">
    <property type="entry name" value="PIN_dom"/>
</dbReference>
<protein>
    <recommendedName>
        <fullName evidence="1">PIN domain-containing protein</fullName>
    </recommendedName>
</protein>
<dbReference type="PANTHER" id="PTHR22593">
    <property type="entry name" value="TRANSMEMBRANE PROTEIN 18"/>
    <property type="match status" value="1"/>
</dbReference>
<reference evidence="2 3" key="1">
    <citation type="journal article" date="2022" name="Nat. Plants">
        <title>Genomes of leafy and leafless Platanthera orchids illuminate the evolution of mycoheterotrophy.</title>
        <authorList>
            <person name="Li M.H."/>
            <person name="Liu K.W."/>
            <person name="Li Z."/>
            <person name="Lu H.C."/>
            <person name="Ye Q.L."/>
            <person name="Zhang D."/>
            <person name="Wang J.Y."/>
            <person name="Li Y.F."/>
            <person name="Zhong Z.M."/>
            <person name="Liu X."/>
            <person name="Yu X."/>
            <person name="Liu D.K."/>
            <person name="Tu X.D."/>
            <person name="Liu B."/>
            <person name="Hao Y."/>
            <person name="Liao X.Y."/>
            <person name="Jiang Y.T."/>
            <person name="Sun W.H."/>
            <person name="Chen J."/>
            <person name="Chen Y.Q."/>
            <person name="Ai Y."/>
            <person name="Zhai J.W."/>
            <person name="Wu S.S."/>
            <person name="Zhou Z."/>
            <person name="Hsiao Y.Y."/>
            <person name="Wu W.L."/>
            <person name="Chen Y.Y."/>
            <person name="Lin Y.F."/>
            <person name="Hsu J.L."/>
            <person name="Li C.Y."/>
            <person name="Wang Z.W."/>
            <person name="Zhao X."/>
            <person name="Zhong W.Y."/>
            <person name="Ma X.K."/>
            <person name="Ma L."/>
            <person name="Huang J."/>
            <person name="Chen G.Z."/>
            <person name="Huang M.Z."/>
            <person name="Huang L."/>
            <person name="Peng D.H."/>
            <person name="Luo Y.B."/>
            <person name="Zou S.Q."/>
            <person name="Chen S.P."/>
            <person name="Lan S."/>
            <person name="Tsai W.C."/>
            <person name="Van de Peer Y."/>
            <person name="Liu Z.J."/>
        </authorList>
    </citation>
    <scope>NUCLEOTIDE SEQUENCE [LARGE SCALE GENOMIC DNA]</scope>
    <source>
        <strain evidence="2">Lor287</strain>
    </source>
</reference>
<dbReference type="GO" id="GO:0031965">
    <property type="term" value="C:nuclear membrane"/>
    <property type="evidence" value="ECO:0007669"/>
    <property type="project" value="TreeGrafter"/>
</dbReference>
<dbReference type="EMBL" id="JBBWWQ010000013">
    <property type="protein sequence ID" value="KAK8933222.1"/>
    <property type="molecule type" value="Genomic_DNA"/>
</dbReference>
<accession>A0AAP0B8G1</accession>
<dbReference type="Pfam" id="PF13638">
    <property type="entry name" value="PIN_4"/>
    <property type="match status" value="1"/>
</dbReference>
<evidence type="ECO:0000313" key="3">
    <source>
        <dbReference type="Proteomes" id="UP001418222"/>
    </source>
</evidence>
<comment type="caution">
    <text evidence="2">The sequence shown here is derived from an EMBL/GenBank/DDBJ whole genome shotgun (WGS) entry which is preliminary data.</text>
</comment>
<dbReference type="AlphaFoldDB" id="A0AAP0B8G1"/>
<proteinExistence type="predicted"/>
<organism evidence="2 3">
    <name type="scientific">Platanthera zijinensis</name>
    <dbReference type="NCBI Taxonomy" id="2320716"/>
    <lineage>
        <taxon>Eukaryota</taxon>
        <taxon>Viridiplantae</taxon>
        <taxon>Streptophyta</taxon>
        <taxon>Embryophyta</taxon>
        <taxon>Tracheophyta</taxon>
        <taxon>Spermatophyta</taxon>
        <taxon>Magnoliopsida</taxon>
        <taxon>Liliopsida</taxon>
        <taxon>Asparagales</taxon>
        <taxon>Orchidaceae</taxon>
        <taxon>Orchidoideae</taxon>
        <taxon>Orchideae</taxon>
        <taxon>Orchidinae</taxon>
        <taxon>Platanthera</taxon>
    </lineage>
</organism>
<dbReference type="Proteomes" id="UP001418222">
    <property type="component" value="Unassembled WGS sequence"/>
</dbReference>
<evidence type="ECO:0000313" key="2">
    <source>
        <dbReference type="EMBL" id="KAK8933222.1"/>
    </source>
</evidence>
<feature type="domain" description="PIN" evidence="1">
    <location>
        <begin position="26"/>
        <end position="93"/>
    </location>
</feature>
<dbReference type="PANTHER" id="PTHR22593:SF8">
    <property type="entry name" value="FHA DOMAIN-CONTAINING PROTEIN PS1"/>
    <property type="match status" value="1"/>
</dbReference>
<keyword evidence="3" id="KW-1185">Reference proteome</keyword>
<sequence>MPEREKKKWYFIVDVGCLLTKESKKSLQLLESITGTQLIIPRIVIRELDRLKRCQEILSHWTKAYSILQWIEECMVKSSWWIHVQSTSKTFPAAPTPPVTPRSLCDGSTGISTTSFNLIGVSTNGSLMEIVSPTTEEHILDILFCSRE</sequence>
<evidence type="ECO:0000259" key="1">
    <source>
        <dbReference type="Pfam" id="PF13638"/>
    </source>
</evidence>
<name>A0AAP0B8G1_9ASPA</name>